<reference evidence="11" key="1">
    <citation type="submission" date="2021-07" db="EMBL/GenBank/DDBJ databases">
        <title>Draft genome of Mortierella alpina, strain LL118, isolated from an aspen leaf litter sample.</title>
        <authorList>
            <person name="Yang S."/>
            <person name="Vinatzer B.A."/>
        </authorList>
    </citation>
    <scope>NUCLEOTIDE SEQUENCE</scope>
    <source>
        <strain evidence="11">LL118</strain>
    </source>
</reference>
<keyword evidence="5 9" id="KW-1133">Transmembrane helix</keyword>
<evidence type="ECO:0000313" key="12">
    <source>
        <dbReference type="Proteomes" id="UP000717515"/>
    </source>
</evidence>
<keyword evidence="2" id="KW-0813">Transport</keyword>
<dbReference type="Pfam" id="PF02157">
    <property type="entry name" value="Man-6-P_recep"/>
    <property type="match status" value="1"/>
</dbReference>
<dbReference type="SMART" id="SM01404">
    <property type="entry name" value="CIMR"/>
    <property type="match status" value="1"/>
</dbReference>
<evidence type="ECO:0000256" key="2">
    <source>
        <dbReference type="ARBA" id="ARBA00022448"/>
    </source>
</evidence>
<dbReference type="InterPro" id="IPR028927">
    <property type="entry name" value="Man-6-P_rcpt"/>
</dbReference>
<protein>
    <recommendedName>
        <fullName evidence="10">MRH domain-containing protein</fullName>
    </recommendedName>
</protein>
<evidence type="ECO:0000256" key="8">
    <source>
        <dbReference type="ARBA" id="ARBA00023180"/>
    </source>
</evidence>
<proteinExistence type="predicted"/>
<comment type="subcellular location">
    <subcellularLocation>
        <location evidence="1">Endomembrane system</location>
    </subcellularLocation>
</comment>
<dbReference type="GO" id="GO:0000139">
    <property type="term" value="C:Golgi membrane"/>
    <property type="evidence" value="ECO:0007669"/>
    <property type="project" value="UniProtKB-SubCell"/>
</dbReference>
<evidence type="ECO:0000259" key="10">
    <source>
        <dbReference type="PROSITE" id="PS51914"/>
    </source>
</evidence>
<evidence type="ECO:0000256" key="1">
    <source>
        <dbReference type="ARBA" id="ARBA00004308"/>
    </source>
</evidence>
<dbReference type="Gene3D" id="2.70.130.10">
    <property type="entry name" value="Mannose-6-phosphate receptor binding domain"/>
    <property type="match status" value="1"/>
</dbReference>
<evidence type="ECO:0000256" key="7">
    <source>
        <dbReference type="ARBA" id="ARBA00023157"/>
    </source>
</evidence>
<organism evidence="11 12">
    <name type="scientific">Mortierella alpina</name>
    <name type="common">Oleaginous fungus</name>
    <name type="synonym">Mortierella renispora</name>
    <dbReference type="NCBI Taxonomy" id="64518"/>
    <lineage>
        <taxon>Eukaryota</taxon>
        <taxon>Fungi</taxon>
        <taxon>Fungi incertae sedis</taxon>
        <taxon>Mucoromycota</taxon>
        <taxon>Mortierellomycotina</taxon>
        <taxon>Mortierellomycetes</taxon>
        <taxon>Mortierellales</taxon>
        <taxon>Mortierellaceae</taxon>
        <taxon>Mortierella</taxon>
    </lineage>
</organism>
<dbReference type="InterPro" id="IPR009011">
    <property type="entry name" value="Man6P_isomerase_rcpt-bd_dom_sf"/>
</dbReference>
<feature type="transmembrane region" description="Helical" evidence="9">
    <location>
        <begin position="401"/>
        <end position="421"/>
    </location>
</feature>
<dbReference type="PANTHER" id="PTHR15071:SF0">
    <property type="entry name" value="MANNOSE 6-PHOSPHATE RECEPTOR-LIKE PROTEIN 1"/>
    <property type="match status" value="1"/>
</dbReference>
<dbReference type="InterPro" id="IPR044865">
    <property type="entry name" value="MRH_dom"/>
</dbReference>
<evidence type="ECO:0000256" key="4">
    <source>
        <dbReference type="ARBA" id="ARBA00022729"/>
    </source>
</evidence>
<keyword evidence="3 9" id="KW-0812">Transmembrane</keyword>
<dbReference type="PANTHER" id="PTHR15071">
    <property type="entry name" value="MANNOSE-6-PHOSPHATE RECEPTOR FAMILY MEMBER"/>
    <property type="match status" value="1"/>
</dbReference>
<dbReference type="GO" id="GO:0007034">
    <property type="term" value="P:vacuolar transport"/>
    <property type="evidence" value="ECO:0007669"/>
    <property type="project" value="TreeGrafter"/>
</dbReference>
<dbReference type="PROSITE" id="PS51914">
    <property type="entry name" value="MRH"/>
    <property type="match status" value="1"/>
</dbReference>
<dbReference type="Proteomes" id="UP000717515">
    <property type="component" value="Unassembled WGS sequence"/>
</dbReference>
<dbReference type="SUPFAM" id="SSF50911">
    <property type="entry name" value="Mannose 6-phosphate receptor domain"/>
    <property type="match status" value="1"/>
</dbReference>
<evidence type="ECO:0000256" key="6">
    <source>
        <dbReference type="ARBA" id="ARBA00023136"/>
    </source>
</evidence>
<dbReference type="GO" id="GO:0005770">
    <property type="term" value="C:late endosome"/>
    <property type="evidence" value="ECO:0007669"/>
    <property type="project" value="TreeGrafter"/>
</dbReference>
<evidence type="ECO:0000256" key="5">
    <source>
        <dbReference type="ARBA" id="ARBA00022989"/>
    </source>
</evidence>
<keyword evidence="4" id="KW-0732">Signal</keyword>
<keyword evidence="7" id="KW-1015">Disulfide bond</keyword>
<sequence>MAMAEQRPDSSYFQTTHSRVDSKLYSDSFEKLGGEATYGSLERPILTGLRRCAATRDLTSIRSSVNYCAKVSVEYMMGDSSTPFHVQSWKPLAAPGGSSDEVVVDNLETVSRFKKTLYRQLCPQAEEGFEDSWPELTLFRKTGECDFEAIEGDQEALYMFALKDGDRVVLLVHEGGSSRTEASIDPVRHWVESMRAQIEFEAVETPNPAHSPTNHHNDMLTLKKRLATVAIAILALAVGVAAAEELDCTVTHPTTGKFYDLRPLIRKDSEQDYTPNTGTEKTMDFRLNVCHTVLQKDLDVKNPDDIAAWGKKIKGSSLGKLSQNPFFKGDSLLLEYKDGDECPNAQYYKKSTLIRFVCDSSVKGQGTPYLIANNNDCSFWFEWHTPAACATDRPSGGSTGGVFGTIIGVAVFVYIVGGIAYNRIVHHARGLKQIPNYQSWVDGFDFVKDMAIILFAKCYRPKRSQTYHNLPVDSEINTLIDDDYEDDEV</sequence>
<evidence type="ECO:0000256" key="9">
    <source>
        <dbReference type="SAM" id="Phobius"/>
    </source>
</evidence>
<dbReference type="GO" id="GO:0010008">
    <property type="term" value="C:endosome membrane"/>
    <property type="evidence" value="ECO:0007669"/>
    <property type="project" value="UniProtKB-SubCell"/>
</dbReference>
<gene>
    <name evidence="11" type="ORF">KVV02_005317</name>
</gene>
<dbReference type="EMBL" id="JAIFTL010000376">
    <property type="protein sequence ID" value="KAG9319793.1"/>
    <property type="molecule type" value="Genomic_DNA"/>
</dbReference>
<name>A0A9P8CU02_MORAP</name>
<keyword evidence="6 9" id="KW-0472">Membrane</keyword>
<accession>A0A9P8CU02</accession>
<keyword evidence="8" id="KW-0325">Glycoprotein</keyword>
<feature type="domain" description="MRH" evidence="10">
    <location>
        <begin position="246"/>
        <end position="391"/>
    </location>
</feature>
<evidence type="ECO:0000313" key="11">
    <source>
        <dbReference type="EMBL" id="KAG9319793.1"/>
    </source>
</evidence>
<comment type="caution">
    <text evidence="11">The sequence shown here is derived from an EMBL/GenBank/DDBJ whole genome shotgun (WGS) entry which is preliminary data.</text>
</comment>
<dbReference type="AlphaFoldDB" id="A0A9P8CU02"/>
<evidence type="ECO:0000256" key="3">
    <source>
        <dbReference type="ARBA" id="ARBA00022692"/>
    </source>
</evidence>